<reference evidence="3 4" key="1">
    <citation type="submission" date="2024-06" db="EMBL/GenBank/DDBJ databases">
        <title>Complete genome of Phlyctema vagabunda strain 19-DSS-EL-015.</title>
        <authorList>
            <person name="Fiorenzani C."/>
        </authorList>
    </citation>
    <scope>NUCLEOTIDE SEQUENCE [LARGE SCALE GENOMIC DNA]</scope>
    <source>
        <strain evidence="3 4">19-DSS-EL-015</strain>
    </source>
</reference>
<keyword evidence="4" id="KW-1185">Reference proteome</keyword>
<evidence type="ECO:0008006" key="5">
    <source>
        <dbReference type="Google" id="ProtNLM"/>
    </source>
</evidence>
<evidence type="ECO:0000313" key="4">
    <source>
        <dbReference type="Proteomes" id="UP001629113"/>
    </source>
</evidence>
<feature type="transmembrane region" description="Helical" evidence="2">
    <location>
        <begin position="215"/>
        <end position="237"/>
    </location>
</feature>
<keyword evidence="2" id="KW-0472">Membrane</keyword>
<feature type="transmembrane region" description="Helical" evidence="2">
    <location>
        <begin position="257"/>
        <end position="275"/>
    </location>
</feature>
<feature type="transmembrane region" description="Helical" evidence="2">
    <location>
        <begin position="138"/>
        <end position="159"/>
    </location>
</feature>
<organism evidence="3 4">
    <name type="scientific">Phlyctema vagabunda</name>
    <dbReference type="NCBI Taxonomy" id="108571"/>
    <lineage>
        <taxon>Eukaryota</taxon>
        <taxon>Fungi</taxon>
        <taxon>Dikarya</taxon>
        <taxon>Ascomycota</taxon>
        <taxon>Pezizomycotina</taxon>
        <taxon>Leotiomycetes</taxon>
        <taxon>Helotiales</taxon>
        <taxon>Dermateaceae</taxon>
        <taxon>Phlyctema</taxon>
    </lineage>
</organism>
<sequence length="675" mass="73279">MGISARFVLAPRGLNGSSTYQAQAAAAESGVSLGFIQQLVFAESKSIRTSTIILASFNILASFTTALSILYDCYWASKRCNPKFKASKFCVSKIHPAETYPLVLSVGIVVQGLVFAAVQGTGLQSLRNESGCGLASQFLWPALFIVPYIQLVFGLECALRSLKRLPLQPRGKYDVTICISAVILMLVGTWVPSFINPEEEGCFASLVWFISRYGQLGFILLSTSAGIMAISALTIFIRLSSASMIEQDQRIAASRMVYYLVLGLVSMAFVIPYFVSQTIGNGNIKTAMMATVVLNLSGLMTGLLQLFLRSNTANTAFGPKSQFTNRNKQEIRIWGPNELAFGHALRHPIEEPQKERAESRRGLTAVSIAESRRSSIGEKGRIISLAPPPSPDFKAPISKYNASSTNAFQYIGTIGSALAAVPNPEDELPRSTVSAVTSPSRARKQSTSYSIFPSDILSPTKSSMKPADSVYDISELVPPPVIHFPGGSRHRRDSSMNTIASSATVQIGLRLSHAPMPSQDDVLDMPLPATTYSAPGTKASPATLQIQTSNLSSTTYKPSLLRPVPNPSTRVPESLQPEAPSPERDVRMKTLPPTPRIVTPENKRLSKSHTMLSPTVYSPEASKKTLPFKNNSATTQHQRSASETTHSDHDLRSPPPPARSNSGRTIKKEDVKDWI</sequence>
<evidence type="ECO:0000313" key="3">
    <source>
        <dbReference type="EMBL" id="KAL3422692.1"/>
    </source>
</evidence>
<feature type="transmembrane region" description="Helical" evidence="2">
    <location>
        <begin position="171"/>
        <end position="195"/>
    </location>
</feature>
<name>A0ABR4PHW6_9HELO</name>
<gene>
    <name evidence="3" type="ORF">PVAG01_06848</name>
</gene>
<evidence type="ECO:0000256" key="2">
    <source>
        <dbReference type="SAM" id="Phobius"/>
    </source>
</evidence>
<feature type="transmembrane region" description="Helical" evidence="2">
    <location>
        <begin position="52"/>
        <end position="76"/>
    </location>
</feature>
<keyword evidence="2" id="KW-0812">Transmembrane</keyword>
<comment type="caution">
    <text evidence="3">The sequence shown here is derived from an EMBL/GenBank/DDBJ whole genome shotgun (WGS) entry which is preliminary data.</text>
</comment>
<feature type="compositionally biased region" description="Basic and acidic residues" evidence="1">
    <location>
        <begin position="666"/>
        <end position="675"/>
    </location>
</feature>
<dbReference type="Proteomes" id="UP001629113">
    <property type="component" value="Unassembled WGS sequence"/>
</dbReference>
<accession>A0ABR4PHW6</accession>
<feature type="region of interest" description="Disordered" evidence="1">
    <location>
        <begin position="550"/>
        <end position="675"/>
    </location>
</feature>
<feature type="transmembrane region" description="Helical" evidence="2">
    <location>
        <begin position="97"/>
        <end position="118"/>
    </location>
</feature>
<proteinExistence type="predicted"/>
<feature type="compositionally biased region" description="Polar residues" evidence="1">
    <location>
        <begin position="628"/>
        <end position="644"/>
    </location>
</feature>
<protein>
    <recommendedName>
        <fullName evidence="5">Pheromone receptor</fullName>
    </recommendedName>
</protein>
<feature type="transmembrane region" description="Helical" evidence="2">
    <location>
        <begin position="287"/>
        <end position="308"/>
    </location>
</feature>
<evidence type="ECO:0000256" key="1">
    <source>
        <dbReference type="SAM" id="MobiDB-lite"/>
    </source>
</evidence>
<dbReference type="EMBL" id="JBFCZG010000005">
    <property type="protein sequence ID" value="KAL3422692.1"/>
    <property type="molecule type" value="Genomic_DNA"/>
</dbReference>
<keyword evidence="2" id="KW-1133">Transmembrane helix</keyword>